<dbReference type="PANTHER" id="PTHR31389">
    <property type="entry name" value="LD39211P"/>
    <property type="match status" value="1"/>
</dbReference>
<gene>
    <name evidence="1" type="ORF">APLA_LOCUS13937</name>
</gene>
<evidence type="ECO:0000313" key="1">
    <source>
        <dbReference type="EMBL" id="CAB3252134.1"/>
    </source>
</evidence>
<proteinExistence type="predicted"/>
<organism evidence="1 2">
    <name type="scientific">Arctia plantaginis</name>
    <name type="common">Wood tiger moth</name>
    <name type="synonym">Phalaena plantaginis</name>
    <dbReference type="NCBI Taxonomy" id="874455"/>
    <lineage>
        <taxon>Eukaryota</taxon>
        <taxon>Metazoa</taxon>
        <taxon>Ecdysozoa</taxon>
        <taxon>Arthropoda</taxon>
        <taxon>Hexapoda</taxon>
        <taxon>Insecta</taxon>
        <taxon>Pterygota</taxon>
        <taxon>Neoptera</taxon>
        <taxon>Endopterygota</taxon>
        <taxon>Lepidoptera</taxon>
        <taxon>Glossata</taxon>
        <taxon>Ditrysia</taxon>
        <taxon>Noctuoidea</taxon>
        <taxon>Erebidae</taxon>
        <taxon>Arctiinae</taxon>
        <taxon>Arctia</taxon>
    </lineage>
</organism>
<accession>A0A8S1APU1</accession>
<reference evidence="1 2" key="1">
    <citation type="submission" date="2020-04" db="EMBL/GenBank/DDBJ databases">
        <authorList>
            <person name="Wallbank WR R."/>
            <person name="Pardo Diaz C."/>
            <person name="Kozak K."/>
            <person name="Martin S."/>
            <person name="Jiggins C."/>
            <person name="Moest M."/>
            <person name="Warren A I."/>
            <person name="Byers J.R.P. K."/>
            <person name="Montejo-Kovacevich G."/>
            <person name="Yen C E."/>
        </authorList>
    </citation>
    <scope>NUCLEOTIDE SEQUENCE [LARGE SCALE GENOMIC DNA]</scope>
</reference>
<name>A0A8S1APU1_ARCPL</name>
<evidence type="ECO:0000313" key="2">
    <source>
        <dbReference type="Proteomes" id="UP000494256"/>
    </source>
</evidence>
<dbReference type="Proteomes" id="UP000494256">
    <property type="component" value="Unassembled WGS sequence"/>
</dbReference>
<protein>
    <submittedName>
        <fullName evidence="1">Uncharacterized protein</fullName>
    </submittedName>
</protein>
<dbReference type="OrthoDB" id="6612236at2759"/>
<sequence length="165" mass="18612">MIQASLSQEQLRDVEENHLVAEEQYDRLLGLDGHTELWHNTTLPVLVTYARAESHALAVSFVRAAARLPYTVLLYNLGLKPNSLAIVSNYCNSSKCAIIDFDLDAFPSHVTDESIHAYRPLIIQDSKQKFLKLFVSHTTSSVPTSSVCCLLVWVARDLPKQEEHY</sequence>
<dbReference type="PANTHER" id="PTHR31389:SF4">
    <property type="entry name" value="LD39211P"/>
    <property type="match status" value="1"/>
</dbReference>
<dbReference type="AlphaFoldDB" id="A0A8S1APU1"/>
<dbReference type="EMBL" id="CADEBD010000364">
    <property type="protein sequence ID" value="CAB3252134.1"/>
    <property type="molecule type" value="Genomic_DNA"/>
</dbReference>
<comment type="caution">
    <text evidence="1">The sequence shown here is derived from an EMBL/GenBank/DDBJ whole genome shotgun (WGS) entry which is preliminary data.</text>
</comment>